<dbReference type="EMBL" id="JAGEVF010000011">
    <property type="protein sequence ID" value="MBO3117651.1"/>
    <property type="molecule type" value="Genomic_DNA"/>
</dbReference>
<comment type="caution">
    <text evidence="2">The sequence shown here is derived from an EMBL/GenBank/DDBJ whole genome shotgun (WGS) entry which is preliminary data.</text>
</comment>
<keyword evidence="1" id="KW-0812">Transmembrane</keyword>
<keyword evidence="1" id="KW-0472">Membrane</keyword>
<protein>
    <recommendedName>
        <fullName evidence="4">Sulfatase N-terminal domain-containing protein</fullName>
    </recommendedName>
</protein>
<dbReference type="SUPFAM" id="SSF53649">
    <property type="entry name" value="Alkaline phosphatase-like"/>
    <property type="match status" value="1"/>
</dbReference>
<keyword evidence="3" id="KW-1185">Reference proteome</keyword>
<evidence type="ECO:0000313" key="3">
    <source>
        <dbReference type="Proteomes" id="UP000676776"/>
    </source>
</evidence>
<dbReference type="RefSeq" id="WP_208155008.1">
    <property type="nucleotide sequence ID" value="NZ_JAGEVF010000011.1"/>
</dbReference>
<name>A0ABS3T4I6_9FLAO</name>
<evidence type="ECO:0000256" key="1">
    <source>
        <dbReference type="SAM" id="Phobius"/>
    </source>
</evidence>
<sequence length="385" mass="43955">MLAFGLAVILGISLSKFIMKIVRFQLLLAIIGFIFLVPILIEYLNLSEDWKTHNDAIEDARFTSKPNIYFIQPDGYIGTSEIKKGHYMIDNYKFDTILQNKGFKVYPDFRSNYFSTLSSNSAIFSMKHHFYNSLADTDSEMLRARKNILGHNTVLSVLHQNNYKTHAILESPYLMVSRPKLYLKTCNIDYRDVSYLSNGFDLKKNVLENLKTQILDNKEGHHFYFIEKMLPGHIANLKSNSKGKEKERLQYLEKLDAANTWLKDIIALIQDNDNNALIIIAADHGGFVGFEYSSDAHIKTDKLSDLNSVFSTLLAIKWTGDSTAYDDTLKSSVNLFRVVFSFLSEDKTLLDDLEENSSYLTIDNGAPVGIYKVLNKNGKACFEKH</sequence>
<dbReference type="Proteomes" id="UP000676776">
    <property type="component" value="Unassembled WGS sequence"/>
</dbReference>
<dbReference type="Gene3D" id="3.40.720.10">
    <property type="entry name" value="Alkaline Phosphatase, subunit A"/>
    <property type="match status" value="1"/>
</dbReference>
<feature type="transmembrane region" description="Helical" evidence="1">
    <location>
        <begin position="25"/>
        <end position="44"/>
    </location>
</feature>
<reference evidence="2 3" key="1">
    <citation type="submission" date="2021-03" db="EMBL/GenBank/DDBJ databases">
        <title>Winogradskyella sp. nov., isolated from costal sediment.</title>
        <authorList>
            <person name="Gao C."/>
        </authorList>
    </citation>
    <scope>NUCLEOTIDE SEQUENCE [LARGE SCALE GENOMIC DNA]</scope>
    <source>
        <strain evidence="2 3">DF17</strain>
    </source>
</reference>
<gene>
    <name evidence="2" type="ORF">J4050_12915</name>
</gene>
<dbReference type="InterPro" id="IPR017850">
    <property type="entry name" value="Alkaline_phosphatase_core_sf"/>
</dbReference>
<evidence type="ECO:0000313" key="2">
    <source>
        <dbReference type="EMBL" id="MBO3117651.1"/>
    </source>
</evidence>
<accession>A0ABS3T4I6</accession>
<organism evidence="2 3">
    <name type="scientific">Winogradskyella pelagia</name>
    <dbReference type="NCBI Taxonomy" id="2819984"/>
    <lineage>
        <taxon>Bacteria</taxon>
        <taxon>Pseudomonadati</taxon>
        <taxon>Bacteroidota</taxon>
        <taxon>Flavobacteriia</taxon>
        <taxon>Flavobacteriales</taxon>
        <taxon>Flavobacteriaceae</taxon>
        <taxon>Winogradskyella</taxon>
    </lineage>
</organism>
<keyword evidence="1" id="KW-1133">Transmembrane helix</keyword>
<proteinExistence type="predicted"/>
<evidence type="ECO:0008006" key="4">
    <source>
        <dbReference type="Google" id="ProtNLM"/>
    </source>
</evidence>